<keyword evidence="11" id="KW-1185">Reference proteome</keyword>
<dbReference type="InterPro" id="IPR027491">
    <property type="entry name" value="Ribosomal_bL31_A"/>
</dbReference>
<gene>
    <name evidence="8 10" type="primary">rpmE</name>
    <name evidence="9" type="ORF">A946_04920</name>
    <name evidence="10" type="ORF">kam1_586</name>
</gene>
<feature type="binding site" evidence="8">
    <location>
        <position position="18"/>
    </location>
    <ligand>
        <name>Zn(2+)</name>
        <dbReference type="ChEBI" id="CHEBI:29105"/>
    </ligand>
</feature>
<dbReference type="GO" id="GO:0005840">
    <property type="term" value="C:ribosome"/>
    <property type="evidence" value="ECO:0007669"/>
    <property type="project" value="UniProtKB-KW"/>
</dbReference>
<dbReference type="SUPFAM" id="SSF143800">
    <property type="entry name" value="L28p-like"/>
    <property type="match status" value="1"/>
</dbReference>
<dbReference type="InterPro" id="IPR042105">
    <property type="entry name" value="Ribosomal_bL31_sf"/>
</dbReference>
<dbReference type="PANTHER" id="PTHR33280:SF1">
    <property type="entry name" value="LARGE RIBOSOMAL SUBUNIT PROTEIN BL31C"/>
    <property type="match status" value="1"/>
</dbReference>
<reference evidence="12" key="3">
    <citation type="submission" date="2019-03" db="EMBL/GenBank/DDBJ databases">
        <title>Complete genome of Methylacidiphilum kamchatkense Kam1.</title>
        <authorList>
            <person name="Kruse T."/>
            <person name="Murarilal Ratnadevi C."/>
            <person name="Erikstad H.-A."/>
            <person name="Birkeland N.-K."/>
        </authorList>
    </citation>
    <scope>NUCLEOTIDE SEQUENCE [LARGE SCALE GENOMIC DNA]</scope>
    <source>
        <strain evidence="12">kam1</strain>
    </source>
</reference>
<dbReference type="PRINTS" id="PR01249">
    <property type="entry name" value="RIBOSOMALL31"/>
</dbReference>
<sequence length="80" mass="8839">MKKGIHPNYQETTISCACGAVYTTKSTKPSIRIGICASCHPLFTGQQKFVDTAGRVEKFARRFGKVSFLGDVANRKKKTK</sequence>
<evidence type="ECO:0000256" key="8">
    <source>
        <dbReference type="HAMAP-Rule" id="MF_00501"/>
    </source>
</evidence>
<dbReference type="InterPro" id="IPR002150">
    <property type="entry name" value="Ribosomal_bL31"/>
</dbReference>
<comment type="similarity">
    <text evidence="1 8">Belongs to the bacterial ribosomal protein bL31 family. Type A subfamily.</text>
</comment>
<evidence type="ECO:0000256" key="6">
    <source>
        <dbReference type="ARBA" id="ARBA00023274"/>
    </source>
</evidence>
<dbReference type="GO" id="GO:0006412">
    <property type="term" value="P:translation"/>
    <property type="evidence" value="ECO:0007669"/>
    <property type="project" value="UniProtKB-UniRule"/>
</dbReference>
<dbReference type="STRING" id="1202785.A946_04920"/>
<dbReference type="GO" id="GO:1990904">
    <property type="term" value="C:ribonucleoprotein complex"/>
    <property type="evidence" value="ECO:0007669"/>
    <property type="project" value="UniProtKB-KW"/>
</dbReference>
<feature type="binding site" evidence="8">
    <location>
        <position position="39"/>
    </location>
    <ligand>
        <name>Zn(2+)</name>
        <dbReference type="ChEBI" id="CHEBI:29105"/>
    </ligand>
</feature>
<dbReference type="HAMAP" id="MF_00501">
    <property type="entry name" value="Ribosomal_bL31_1"/>
    <property type="match status" value="1"/>
</dbReference>
<proteinExistence type="inferred from homology"/>
<feature type="binding site" evidence="8">
    <location>
        <position position="36"/>
    </location>
    <ligand>
        <name>Zn(2+)</name>
        <dbReference type="ChEBI" id="CHEBI:29105"/>
    </ligand>
</feature>
<evidence type="ECO:0000256" key="4">
    <source>
        <dbReference type="ARBA" id="ARBA00022884"/>
    </source>
</evidence>
<dbReference type="EMBL" id="JQNX01000003">
    <property type="protein sequence ID" value="KIE58764.1"/>
    <property type="molecule type" value="Genomic_DNA"/>
</dbReference>
<dbReference type="InterPro" id="IPR034704">
    <property type="entry name" value="Ribosomal_bL28/bL31-like_sf"/>
</dbReference>
<evidence type="ECO:0000256" key="3">
    <source>
        <dbReference type="ARBA" id="ARBA00022730"/>
    </source>
</evidence>
<dbReference type="Proteomes" id="UP000031594">
    <property type="component" value="Unassembled WGS sequence"/>
</dbReference>
<evidence type="ECO:0000313" key="11">
    <source>
        <dbReference type="Proteomes" id="UP000031594"/>
    </source>
</evidence>
<evidence type="ECO:0000313" key="12">
    <source>
        <dbReference type="Proteomes" id="UP000315925"/>
    </source>
</evidence>
<keyword evidence="3 8" id="KW-0699">rRNA-binding</keyword>
<organism evidence="10 12">
    <name type="scientific">Methylacidiphilum kamchatkense Kam1</name>
    <dbReference type="NCBI Taxonomy" id="1202785"/>
    <lineage>
        <taxon>Bacteria</taxon>
        <taxon>Pseudomonadati</taxon>
        <taxon>Verrucomicrobiota</taxon>
        <taxon>Methylacidiphilae</taxon>
        <taxon>Methylacidiphilales</taxon>
        <taxon>Methylacidiphilaceae</taxon>
        <taxon>Methylacidiphilum (ex Ratnadevi et al. 2023)</taxon>
    </lineage>
</organism>
<feature type="binding site" evidence="8">
    <location>
        <position position="16"/>
    </location>
    <ligand>
        <name>Zn(2+)</name>
        <dbReference type="ChEBI" id="CHEBI:29105"/>
    </ligand>
</feature>
<accession>A0A0C1UR21</accession>
<dbReference type="GO" id="GO:0003735">
    <property type="term" value="F:structural constituent of ribosome"/>
    <property type="evidence" value="ECO:0007669"/>
    <property type="project" value="InterPro"/>
</dbReference>
<reference evidence="9 11" key="1">
    <citation type="submission" date="2014-08" db="EMBL/GenBank/DDBJ databases">
        <title>Methylacidiphilum kamchatkense strain Kam1 draft genome sequence.</title>
        <authorList>
            <person name="Birkeland N.-K."/>
            <person name="Erikstad H.A."/>
        </authorList>
    </citation>
    <scope>NUCLEOTIDE SEQUENCE [LARGE SCALE GENOMIC DNA]</scope>
    <source>
        <strain evidence="9 11">Kam1</strain>
    </source>
</reference>
<evidence type="ECO:0000256" key="1">
    <source>
        <dbReference type="ARBA" id="ARBA00009296"/>
    </source>
</evidence>
<comment type="subunit">
    <text evidence="2 8">Part of the 50S ribosomal subunit.</text>
</comment>
<keyword evidence="8" id="KW-0479">Metal-binding</keyword>
<evidence type="ECO:0000256" key="2">
    <source>
        <dbReference type="ARBA" id="ARBA00011838"/>
    </source>
</evidence>
<dbReference type="Pfam" id="PF01197">
    <property type="entry name" value="Ribosomal_L31"/>
    <property type="match status" value="1"/>
</dbReference>
<dbReference type="GO" id="GO:0046872">
    <property type="term" value="F:metal ion binding"/>
    <property type="evidence" value="ECO:0007669"/>
    <property type="project" value="UniProtKB-KW"/>
</dbReference>
<dbReference type="AlphaFoldDB" id="A0A0C1UR21"/>
<evidence type="ECO:0000313" key="10">
    <source>
        <dbReference type="EMBL" id="QDQ41834.1"/>
    </source>
</evidence>
<dbReference type="Proteomes" id="UP000315925">
    <property type="component" value="Chromosome"/>
</dbReference>
<dbReference type="GO" id="GO:0019843">
    <property type="term" value="F:rRNA binding"/>
    <property type="evidence" value="ECO:0007669"/>
    <property type="project" value="UniProtKB-KW"/>
</dbReference>
<dbReference type="NCBIfam" id="NF000612">
    <property type="entry name" value="PRK00019.1"/>
    <property type="match status" value="1"/>
</dbReference>
<dbReference type="NCBIfam" id="NF001809">
    <property type="entry name" value="PRK00528.1"/>
    <property type="match status" value="1"/>
</dbReference>
<dbReference type="PANTHER" id="PTHR33280">
    <property type="entry name" value="50S RIBOSOMAL PROTEIN L31, CHLOROPLASTIC"/>
    <property type="match status" value="1"/>
</dbReference>
<keyword evidence="8" id="KW-0862">Zinc</keyword>
<keyword evidence="5 8" id="KW-0689">Ribosomal protein</keyword>
<dbReference type="OrthoDB" id="9803251at2"/>
<evidence type="ECO:0000256" key="7">
    <source>
        <dbReference type="ARBA" id="ARBA00035687"/>
    </source>
</evidence>
<reference evidence="10" key="2">
    <citation type="journal article" date="2019" name="BMC Genomics">
        <title>Complete genome sequence analysis of the thermoacidophilic verrucomicrobial methanotroph 'Candidatus Methylacidiphilum kamchatkense' strain Kam1 and comparison with its closest relatives.</title>
        <authorList>
            <person name="Kruse T."/>
            <person name="Ratnadevi C.M."/>
            <person name="Erikstad H.A."/>
            <person name="Birkeland N.K."/>
        </authorList>
    </citation>
    <scope>NUCLEOTIDE SEQUENCE</scope>
    <source>
        <strain evidence="10">Kam1</strain>
    </source>
</reference>
<keyword evidence="6 8" id="KW-0687">Ribonucleoprotein</keyword>
<evidence type="ECO:0000256" key="5">
    <source>
        <dbReference type="ARBA" id="ARBA00022980"/>
    </source>
</evidence>
<name>A0A0C1UR21_9BACT</name>
<keyword evidence="4 8" id="KW-0694">RNA-binding</keyword>
<protein>
    <recommendedName>
        <fullName evidence="7 8">Large ribosomal subunit protein bL31</fullName>
    </recommendedName>
</protein>
<dbReference type="NCBIfam" id="TIGR00105">
    <property type="entry name" value="L31"/>
    <property type="match status" value="1"/>
</dbReference>
<dbReference type="EMBL" id="CP037899">
    <property type="protein sequence ID" value="QDQ41834.1"/>
    <property type="molecule type" value="Genomic_DNA"/>
</dbReference>
<dbReference type="RefSeq" id="WP_039721219.1">
    <property type="nucleotide sequence ID" value="NZ_CP037899.1"/>
</dbReference>
<comment type="cofactor">
    <cofactor evidence="8">
        <name>Zn(2+)</name>
        <dbReference type="ChEBI" id="CHEBI:29105"/>
    </cofactor>
    <text evidence="8">Binds 1 zinc ion per subunit.</text>
</comment>
<evidence type="ECO:0000313" key="9">
    <source>
        <dbReference type="EMBL" id="KIE58764.1"/>
    </source>
</evidence>
<dbReference type="Gene3D" id="4.10.830.30">
    <property type="entry name" value="Ribosomal protein L31"/>
    <property type="match status" value="1"/>
</dbReference>
<comment type="function">
    <text evidence="8">Binds the 23S rRNA.</text>
</comment>
<dbReference type="KEGG" id="mkc:kam1_586"/>